<protein>
    <submittedName>
        <fullName evidence="2">Uncharacterized protein</fullName>
    </submittedName>
</protein>
<accession>A0ABR9FWM2</accession>
<feature type="transmembrane region" description="Helical" evidence="1">
    <location>
        <begin position="132"/>
        <end position="150"/>
    </location>
</feature>
<gene>
    <name evidence="2" type="ORF">EI547_06145</name>
</gene>
<proteinExistence type="predicted"/>
<feature type="transmembrane region" description="Helical" evidence="1">
    <location>
        <begin position="217"/>
        <end position="236"/>
    </location>
</feature>
<reference evidence="2 3" key="1">
    <citation type="submission" date="2020-07" db="EMBL/GenBank/DDBJ databases">
        <title>Halophilic bacteria isolated from french cheeses.</title>
        <authorList>
            <person name="Kothe C.I."/>
            <person name="Farah-Kraiem B."/>
            <person name="Renault P."/>
            <person name="Dridi B."/>
        </authorList>
    </citation>
    <scope>NUCLEOTIDE SEQUENCE [LARGE SCALE GENOMIC DNA]</scope>
    <source>
        <strain evidence="2 3">FME20</strain>
    </source>
</reference>
<feature type="transmembrane region" description="Helical" evidence="1">
    <location>
        <begin position="103"/>
        <end position="126"/>
    </location>
</feature>
<feature type="transmembrane region" description="Helical" evidence="1">
    <location>
        <begin position="176"/>
        <end position="197"/>
    </location>
</feature>
<feature type="transmembrane region" description="Helical" evidence="1">
    <location>
        <begin position="12"/>
        <end position="37"/>
    </location>
</feature>
<organism evidence="2 3">
    <name type="scientific">Halomonas colorata</name>
    <dbReference type="NCBI Taxonomy" id="2742615"/>
    <lineage>
        <taxon>Bacteria</taxon>
        <taxon>Pseudomonadati</taxon>
        <taxon>Pseudomonadota</taxon>
        <taxon>Gammaproteobacteria</taxon>
        <taxon>Oceanospirillales</taxon>
        <taxon>Halomonadaceae</taxon>
        <taxon>Halomonas</taxon>
    </lineage>
</organism>
<keyword evidence="1" id="KW-0812">Transmembrane</keyword>
<dbReference type="Proteomes" id="UP001645038">
    <property type="component" value="Unassembled WGS sequence"/>
</dbReference>
<feature type="transmembrane region" description="Helical" evidence="1">
    <location>
        <begin position="248"/>
        <end position="273"/>
    </location>
</feature>
<evidence type="ECO:0000313" key="3">
    <source>
        <dbReference type="Proteomes" id="UP001645038"/>
    </source>
</evidence>
<feature type="transmembrane region" description="Helical" evidence="1">
    <location>
        <begin position="57"/>
        <end position="83"/>
    </location>
</feature>
<comment type="caution">
    <text evidence="2">The sequence shown here is derived from an EMBL/GenBank/DDBJ whole genome shotgun (WGS) entry which is preliminary data.</text>
</comment>
<keyword evidence="1" id="KW-0472">Membrane</keyword>
<evidence type="ECO:0000256" key="1">
    <source>
        <dbReference type="SAM" id="Phobius"/>
    </source>
</evidence>
<evidence type="ECO:0000313" key="2">
    <source>
        <dbReference type="EMBL" id="MBE0463041.1"/>
    </source>
</evidence>
<dbReference type="RefSeq" id="WP_192537606.1">
    <property type="nucleotide sequence ID" value="NZ_RRZB01000010.1"/>
</dbReference>
<dbReference type="EMBL" id="RRZB01000010">
    <property type="protein sequence ID" value="MBE0463041.1"/>
    <property type="molecule type" value="Genomic_DNA"/>
</dbReference>
<name>A0ABR9FWM2_9GAMM</name>
<keyword evidence="3" id="KW-1185">Reference proteome</keyword>
<sequence>MCKEVQLRRIKIDLSGIVQFSALLGVVLHLIFIYFYFHLIGRTDLFIASLTENNSFVYLIAFGTIFGMVAFVLFSIPSFILILSNHMFRAYIPSGKEKKYKNFLLVSSVSFVIIISLSLLLSIYFKIEIGDNFYSCLSLLLISAFAYISLRKYIKKHIKKDELKHHNTMKVNLERLGVSALSGFFVLCASLYTIFVAKATLQLSAWDGSNYDTYKSIFYITTGVLATFIPAFFYFLPNDNEFKKKIQAVTFGIFLFSVVLILIIPATAGVAAFNVAGLLGMNDSTNRVYYLPDINSRRVFLDKTWRAKEDKYSNDEYIVAKQLYSAGGSVLSGYAKVIELLFP</sequence>
<keyword evidence="1" id="KW-1133">Transmembrane helix</keyword>